<dbReference type="PANTHER" id="PTHR24221:SF654">
    <property type="entry name" value="ATP-BINDING CASSETTE SUB-FAMILY B MEMBER 6"/>
    <property type="match status" value="1"/>
</dbReference>
<keyword evidence="2" id="KW-0547">Nucleotide-binding</keyword>
<dbReference type="PROSITE" id="PS50893">
    <property type="entry name" value="ABC_TRANSPORTER_2"/>
    <property type="match status" value="1"/>
</dbReference>
<keyword evidence="4" id="KW-1278">Translocase</keyword>
<gene>
    <name evidence="7" type="ORF">L5G33_00010</name>
</gene>
<dbReference type="InterPro" id="IPR017871">
    <property type="entry name" value="ABC_transporter-like_CS"/>
</dbReference>
<feature type="domain" description="ABC transporter" evidence="6">
    <location>
        <begin position="1"/>
        <end position="417"/>
    </location>
</feature>
<dbReference type="RefSeq" id="WP_236996086.1">
    <property type="nucleotide sequence ID" value="NZ_JAKKOR010000001.1"/>
</dbReference>
<evidence type="ECO:0000256" key="5">
    <source>
        <dbReference type="ARBA" id="ARBA00023455"/>
    </source>
</evidence>
<dbReference type="Gene3D" id="3.40.50.300">
    <property type="entry name" value="P-loop containing nucleotide triphosphate hydrolases"/>
    <property type="match status" value="2"/>
</dbReference>
<reference evidence="7 8" key="1">
    <citation type="submission" date="2022-01" db="EMBL/GenBank/DDBJ databases">
        <authorList>
            <person name="Huang Y."/>
        </authorList>
    </citation>
    <scope>NUCLEOTIDE SEQUENCE [LARGE SCALE GENOMIC DNA]</scope>
    <source>
        <strain evidence="7 8">HY366</strain>
    </source>
</reference>
<evidence type="ECO:0000259" key="6">
    <source>
        <dbReference type="PROSITE" id="PS50893"/>
    </source>
</evidence>
<keyword evidence="1" id="KW-0472">Membrane</keyword>
<dbReference type="PROSITE" id="PS00211">
    <property type="entry name" value="ABC_TRANSPORTER_1"/>
    <property type="match status" value="1"/>
</dbReference>
<dbReference type="InterPro" id="IPR003593">
    <property type="entry name" value="AAA+_ATPase"/>
</dbReference>
<dbReference type="PANTHER" id="PTHR24221">
    <property type="entry name" value="ATP-BINDING CASSETTE SUB-FAMILY B"/>
    <property type="match status" value="1"/>
</dbReference>
<dbReference type="SMART" id="SM00382">
    <property type="entry name" value="AAA"/>
    <property type="match status" value="2"/>
</dbReference>
<keyword evidence="1" id="KW-0997">Cell inner membrane</keyword>
<dbReference type="Proteomes" id="UP001200110">
    <property type="component" value="Unassembled WGS sequence"/>
</dbReference>
<keyword evidence="3 7" id="KW-0067">ATP-binding</keyword>
<dbReference type="GO" id="GO:0005524">
    <property type="term" value="F:ATP binding"/>
    <property type="evidence" value="ECO:0007669"/>
    <property type="project" value="UniProtKB-KW"/>
</dbReference>
<dbReference type="InterPro" id="IPR003439">
    <property type="entry name" value="ABC_transporter-like_ATP-bd"/>
</dbReference>
<dbReference type="SUPFAM" id="SSF52540">
    <property type="entry name" value="P-loop containing nucleoside triphosphate hydrolases"/>
    <property type="match status" value="2"/>
</dbReference>
<keyword evidence="8" id="KW-1185">Reference proteome</keyword>
<accession>A0ABS9IMR4</accession>
<dbReference type="Pfam" id="PF00005">
    <property type="entry name" value="ABC_tran"/>
    <property type="match status" value="2"/>
</dbReference>
<evidence type="ECO:0000256" key="2">
    <source>
        <dbReference type="ARBA" id="ARBA00022741"/>
    </source>
</evidence>
<dbReference type="InterPro" id="IPR039421">
    <property type="entry name" value="Type_1_exporter"/>
</dbReference>
<name>A0ABS9IMR4_9ACTN</name>
<organism evidence="7 8">
    <name type="scientific">Gordonia liuliyuniae</name>
    <dbReference type="NCBI Taxonomy" id="2911517"/>
    <lineage>
        <taxon>Bacteria</taxon>
        <taxon>Bacillati</taxon>
        <taxon>Actinomycetota</taxon>
        <taxon>Actinomycetes</taxon>
        <taxon>Mycobacteriales</taxon>
        <taxon>Gordoniaceae</taxon>
        <taxon>Gordonia</taxon>
    </lineage>
</organism>
<proteinExistence type="inferred from homology"/>
<comment type="similarity">
    <text evidence="5">Belongs to the ABC transporter superfamily. Siderophore-Fe(3+) uptake transporter (SIUT) (TC 3.A.1.21) family.</text>
</comment>
<evidence type="ECO:0000256" key="1">
    <source>
        <dbReference type="ARBA" id="ARBA00022519"/>
    </source>
</evidence>
<evidence type="ECO:0000256" key="4">
    <source>
        <dbReference type="ARBA" id="ARBA00022967"/>
    </source>
</evidence>
<evidence type="ECO:0000313" key="7">
    <source>
        <dbReference type="EMBL" id="MCF8586846.1"/>
    </source>
</evidence>
<protein>
    <submittedName>
        <fullName evidence="7">ABC transporter ATP-binding protein/permease</fullName>
    </submittedName>
</protein>
<dbReference type="EMBL" id="JAKKOR010000001">
    <property type="protein sequence ID" value="MCF8586846.1"/>
    <property type="molecule type" value="Genomic_DNA"/>
</dbReference>
<comment type="caution">
    <text evidence="7">The sequence shown here is derived from an EMBL/GenBank/DDBJ whole genome shotgun (WGS) entry which is preliminary data.</text>
</comment>
<dbReference type="InterPro" id="IPR027417">
    <property type="entry name" value="P-loop_NTPase"/>
</dbReference>
<evidence type="ECO:0000256" key="3">
    <source>
        <dbReference type="ARBA" id="ARBA00022840"/>
    </source>
</evidence>
<keyword evidence="1" id="KW-1003">Cell membrane</keyword>
<sequence length="431" mass="45445">MDAVCFAYGSGRQVLDQASMTIEPGQTVAVVGTSGAGKSTLAALIAGVHEPDSGAIRIGGASLAELGDDGAPVLLTQDVHTFAGTLAEDLRMAAPDAADADLKDALEEVGAWGWVSRLPDGPGTVIGAGGHALTPMQEQQLALARLVLLDPPVVILDEATADADSSDADVLENAAHAALVGRTAMVVAHRLSQAARAGARRDLVRRPLGRGVCCRRPVGERKTTLVRLAARFFDVDAGSVRIGGADVRDLRTADLNRQLAVVFQDVYLFDGTIRENVVMGQAHVSDDRIAEVARRSRLDEVIERLPQGWATPVGDRGTALSGGERQRVSIARALFKNAPLVLLDEATSALDVENEQIVRAAFDELGAGRTRLIVAHRLSTVRDADVIVFLEGGRAAEIGSHDDLLAHGGRYARFWSEQETVRSGGGAGTPF</sequence>
<evidence type="ECO:0000313" key="8">
    <source>
        <dbReference type="Proteomes" id="UP001200110"/>
    </source>
</evidence>